<evidence type="ECO:0000313" key="2">
    <source>
        <dbReference type="EMBL" id="MCY1141114.1"/>
    </source>
</evidence>
<evidence type="ECO:0000256" key="1">
    <source>
        <dbReference type="SAM" id="Phobius"/>
    </source>
</evidence>
<evidence type="ECO:0000313" key="3">
    <source>
        <dbReference type="Proteomes" id="UP001151002"/>
    </source>
</evidence>
<gene>
    <name evidence="2" type="ORF">OWR29_24210</name>
</gene>
<name>A0ABT4B3N2_9ACTN</name>
<organism evidence="2 3">
    <name type="scientific">Paractinoplanes pyxinae</name>
    <dbReference type="NCBI Taxonomy" id="2997416"/>
    <lineage>
        <taxon>Bacteria</taxon>
        <taxon>Bacillati</taxon>
        <taxon>Actinomycetota</taxon>
        <taxon>Actinomycetes</taxon>
        <taxon>Micromonosporales</taxon>
        <taxon>Micromonosporaceae</taxon>
        <taxon>Paractinoplanes</taxon>
    </lineage>
</organism>
<sequence length="244" mass="25776">MRDEFQRIEWAEPPMGDLVGEAVAQGRRMRTARRFRAGGAGLAVLVAIGLAAIPIVRSTGAPAPAGQETLVAAAPAPSSSAPAPVTARVKGTPAGLLKLLLDELPEGKTSHYAGLVESGDVSVQTFLDRGQGPGMIRLHVMTRPASAFSGAWTPLSGGAKYQVKSNTGNCVQQTIVWVHHADDTLLQFDLYGCPELDGRKMRPALTAREAAEVGADPRWGVKIDPALNRQGAAAFPHLPTEFDK</sequence>
<keyword evidence="1" id="KW-0812">Transmembrane</keyword>
<protein>
    <submittedName>
        <fullName evidence="2">Uncharacterized protein</fullName>
    </submittedName>
</protein>
<dbReference type="RefSeq" id="WP_267565482.1">
    <property type="nucleotide sequence ID" value="NZ_JAPNTZ010000008.1"/>
</dbReference>
<reference evidence="2" key="1">
    <citation type="submission" date="2022-11" db="EMBL/GenBank/DDBJ databases">
        <authorList>
            <person name="Somphong A."/>
            <person name="Phongsopitanun W."/>
        </authorList>
    </citation>
    <scope>NUCLEOTIDE SEQUENCE</scope>
    <source>
        <strain evidence="2">Pm04-4</strain>
    </source>
</reference>
<comment type="caution">
    <text evidence="2">The sequence shown here is derived from an EMBL/GenBank/DDBJ whole genome shotgun (WGS) entry which is preliminary data.</text>
</comment>
<accession>A0ABT4B3N2</accession>
<keyword evidence="3" id="KW-1185">Reference proteome</keyword>
<feature type="transmembrane region" description="Helical" evidence="1">
    <location>
        <begin position="37"/>
        <end position="56"/>
    </location>
</feature>
<proteinExistence type="predicted"/>
<dbReference type="Proteomes" id="UP001151002">
    <property type="component" value="Unassembled WGS sequence"/>
</dbReference>
<keyword evidence="1" id="KW-0472">Membrane</keyword>
<keyword evidence="1" id="KW-1133">Transmembrane helix</keyword>
<dbReference type="EMBL" id="JAPNTZ010000008">
    <property type="protein sequence ID" value="MCY1141114.1"/>
    <property type="molecule type" value="Genomic_DNA"/>
</dbReference>